<proteinExistence type="predicted"/>
<protein>
    <submittedName>
        <fullName evidence="2">Unnamed protein product</fullName>
    </submittedName>
</protein>
<reference evidence="2" key="1">
    <citation type="submission" date="2023-04" db="EMBL/GenBank/DDBJ databases">
        <title>Ambrosiozyma monospora NBRC 1965.</title>
        <authorList>
            <person name="Ichikawa N."/>
            <person name="Sato H."/>
            <person name="Tonouchi N."/>
        </authorList>
    </citation>
    <scope>NUCLEOTIDE SEQUENCE</scope>
    <source>
        <strain evidence="2">NBRC 1965</strain>
    </source>
</reference>
<gene>
    <name evidence="2" type="ORF">Amon01_000908700</name>
</gene>
<evidence type="ECO:0000313" key="3">
    <source>
        <dbReference type="Proteomes" id="UP001165063"/>
    </source>
</evidence>
<feature type="region of interest" description="Disordered" evidence="1">
    <location>
        <begin position="979"/>
        <end position="1221"/>
    </location>
</feature>
<organism evidence="2 3">
    <name type="scientific">Ambrosiozyma monospora</name>
    <name type="common">Yeast</name>
    <name type="synonym">Endomycopsis monosporus</name>
    <dbReference type="NCBI Taxonomy" id="43982"/>
    <lineage>
        <taxon>Eukaryota</taxon>
        <taxon>Fungi</taxon>
        <taxon>Dikarya</taxon>
        <taxon>Ascomycota</taxon>
        <taxon>Saccharomycotina</taxon>
        <taxon>Pichiomycetes</taxon>
        <taxon>Pichiales</taxon>
        <taxon>Pichiaceae</taxon>
        <taxon>Ambrosiozyma</taxon>
    </lineage>
</organism>
<sequence length="1387" mass="143395">MMTSEAVTLPVNSNSQVISNSTESYSSYTTLTRTHNTVRIATISLTYSAGGVSTSLQTQSYQTTNVLTYPVNSAGHIVSTDSYSSFTTSTRTHNTVIVSTVQFTNSAGESTSSLTTMNVPTTQVATYPVNQYGEVVNTESYSSFTTSTRTHNTVIVSTVQFTNSVGEITSSPTTLTVPTTEAVTYPVNQLGEIVSTESYSLFTSSTRTHNTVIVSTVQFTNSAGEVTSSPTTLTVPTTEAVTYPINSVGSVVITGYEFTESYSSFTTFTRTHNTVIVSTVQSTNSAGKITSSPTTLTIPTSETVSYPINSVGSVISTTAITSASYSSFTTLFRTHNTVTVATIIITNSAGEVTTSPVTQTVPTSEAVTYPVNSADSVITTQGTVTESGETEYSSFTTFFRTHNTVVYATISTTNSAGEVATTPITQTVPTTEAVTFPINSVGSVVTTGKVITHENTYSQTGHFGTYSSFSTLFRTHNTVVFATVRTTNSAGEFTTTALTQTVPTTEAITYAVNSFGSVVTTQGTFTESGETQYSSFTTFFQTHNIVTIATISTTNAAGNIFTTPVTHTFPTSEVVTYPVNSVGSIITTRTVLTVENTASFTDKLESFSSFTTFLQSHNTIVVATVSTTNAAGKFTVTPVTHTFPTTEAVTFPVNSAGHMVTTRSMATQQNTFTAAEFESYSSFTTFFKTYNSIVYATVGITNAAGKVTTSPTTYTVPTTQAVTYPINSAGQVVTTTEVATHQNTFTTAAAFESYSSFTTFFKTYNSFIFATVSITNAAGKVTTSATTHTVPITEAVTYPINTAGEVVTYSSHAAYSNFVTIAAGTTSTERPVQVETVTPQGTPTTKVVTQRTSVVFYTDTFVTSYSTVTIGKGGITHFLTADTLTVTSSSKIVYGTTTTQAVHVTVTPSGYSAKAGVGATTTTKNVSTTPLVSNAYVDVYATQYVTSYVSATTDSLGHVSYVYLEYTGSAETAAETSSASGFSNASSNSSSNSSNNSFKNTSGNTSNSSSNNSSGNSSNNSSGATSNNASNNSSGNTSNNSSGNTSNNSSGNTSNNSSGDASNGSSNNSSGNSSNNSSNSSSGSSNSSNSSSGSFNSSNSSSGSSESSGSSNSSNNASSNSSDSSNGYSDSSNNASGNRSSNLSGSSNSVVESSAAGSSQSNTGSSWNSSGSSDGSSSYAGSSENSNSGSSAKSNSGSSANSNGGSSANSGAKSGSAHNNANEGSSNSFVYETTHAIYGQFATIDAEGHTSYVYTQISTSVSLVTIETAAADPKIVTVDVENASTQYVYATATATANAHAAATASAGQRKVVPTAAIESDSTSSNDFIDHTTVTTVLIASGSPVVDADSINDNRAVKRDFVNVSEAGASKITIAFGLGFLSFLAMLL</sequence>
<keyword evidence="3" id="KW-1185">Reference proteome</keyword>
<accession>A0A9W6WHG3</accession>
<evidence type="ECO:0000313" key="2">
    <source>
        <dbReference type="EMBL" id="GME69700.1"/>
    </source>
</evidence>
<comment type="caution">
    <text evidence="2">The sequence shown here is derived from an EMBL/GenBank/DDBJ whole genome shotgun (WGS) entry which is preliminary data.</text>
</comment>
<dbReference type="Proteomes" id="UP001165063">
    <property type="component" value="Unassembled WGS sequence"/>
</dbReference>
<name>A0A9W6WHG3_AMBMO</name>
<dbReference type="EMBL" id="BSXU01009762">
    <property type="protein sequence ID" value="GME69700.1"/>
    <property type="molecule type" value="Genomic_DNA"/>
</dbReference>
<evidence type="ECO:0000256" key="1">
    <source>
        <dbReference type="SAM" id="MobiDB-lite"/>
    </source>
</evidence>